<evidence type="ECO:0000313" key="7">
    <source>
        <dbReference type="EMBL" id="ASA20607.1"/>
    </source>
</evidence>
<dbReference type="AlphaFoldDB" id="A0A2Z2K6U1"/>
<reference evidence="7 8" key="1">
    <citation type="submission" date="2017-06" db="EMBL/GenBank/DDBJ databases">
        <title>Complete genome sequence of Paenibacillus donghaensis KCTC 13049T isolated from East Sea sediment, South Korea.</title>
        <authorList>
            <person name="Jung B.K."/>
            <person name="Hong S.-J."/>
            <person name="Shin J.-H."/>
        </authorList>
    </citation>
    <scope>NUCLEOTIDE SEQUENCE [LARGE SCALE GENOMIC DNA]</scope>
    <source>
        <strain evidence="7 8">KCTC 13049</strain>
    </source>
</reference>
<feature type="transmembrane region" description="Helical" evidence="5">
    <location>
        <begin position="21"/>
        <end position="43"/>
    </location>
</feature>
<dbReference type="KEGG" id="pdh:B9T62_07230"/>
<dbReference type="RefSeq" id="WP_087914625.1">
    <property type="nucleotide sequence ID" value="NZ_CP021780.1"/>
</dbReference>
<dbReference type="EMBL" id="CP021780">
    <property type="protein sequence ID" value="ASA20607.1"/>
    <property type="molecule type" value="Genomic_DNA"/>
</dbReference>
<dbReference type="PANTHER" id="PTHR43229:SF2">
    <property type="entry name" value="NODULATION PROTEIN J"/>
    <property type="match status" value="1"/>
</dbReference>
<evidence type="ECO:0000256" key="3">
    <source>
        <dbReference type="ARBA" id="ARBA00022989"/>
    </source>
</evidence>
<dbReference type="InterPro" id="IPR013525">
    <property type="entry name" value="ABC2_TM"/>
</dbReference>
<feature type="domain" description="ABC-2 type transporter transmembrane" evidence="6">
    <location>
        <begin position="11"/>
        <end position="207"/>
    </location>
</feature>
<dbReference type="InterPro" id="IPR051784">
    <property type="entry name" value="Nod_factor_ABC_transporter"/>
</dbReference>
<name>A0A2Z2K6U1_9BACL</name>
<dbReference type="Proteomes" id="UP000249890">
    <property type="component" value="Chromosome"/>
</dbReference>
<sequence length="238" mass="25647">MNAFVYGTLLQWKLDLRNRNVLLTYYVVPLIFFGFMGGIFTTINPQARDTLIPSMLVFGITMGALLGAPVPLVEVYGSGVSRAYKVGGIPLWVAAATNLISACIHLLLMSMVIVLLAGLVFGAVLPDHPLWFIAQLAFFILISLTLGTLLGLCFHSASRLTMASQLLFLPSIMLSGIMFPARLLPDVLQGAGWLLPASWGFGLLQQNGHAGSAVTALLAIAATVLILSCWRLVRMQSD</sequence>
<dbReference type="GO" id="GO:0140359">
    <property type="term" value="F:ABC-type transporter activity"/>
    <property type="evidence" value="ECO:0007669"/>
    <property type="project" value="InterPro"/>
</dbReference>
<keyword evidence="3 5" id="KW-1133">Transmembrane helix</keyword>
<evidence type="ECO:0000256" key="1">
    <source>
        <dbReference type="ARBA" id="ARBA00004141"/>
    </source>
</evidence>
<evidence type="ECO:0000313" key="8">
    <source>
        <dbReference type="Proteomes" id="UP000249890"/>
    </source>
</evidence>
<dbReference type="OrthoDB" id="9788252at2"/>
<accession>A0A2Z2K6U1</accession>
<protein>
    <submittedName>
        <fullName evidence="7">ABC transporter</fullName>
    </submittedName>
</protein>
<organism evidence="7 8">
    <name type="scientific">Paenibacillus donghaensis</name>
    <dbReference type="NCBI Taxonomy" id="414771"/>
    <lineage>
        <taxon>Bacteria</taxon>
        <taxon>Bacillati</taxon>
        <taxon>Bacillota</taxon>
        <taxon>Bacilli</taxon>
        <taxon>Bacillales</taxon>
        <taxon>Paenibacillaceae</taxon>
        <taxon>Paenibacillus</taxon>
    </lineage>
</organism>
<evidence type="ECO:0000256" key="2">
    <source>
        <dbReference type="ARBA" id="ARBA00022692"/>
    </source>
</evidence>
<feature type="transmembrane region" description="Helical" evidence="5">
    <location>
        <begin position="166"/>
        <end position="184"/>
    </location>
</feature>
<feature type="transmembrane region" description="Helical" evidence="5">
    <location>
        <begin position="55"/>
        <end position="79"/>
    </location>
</feature>
<keyword evidence="8" id="KW-1185">Reference proteome</keyword>
<evidence type="ECO:0000259" key="6">
    <source>
        <dbReference type="Pfam" id="PF01061"/>
    </source>
</evidence>
<keyword evidence="2 5" id="KW-0812">Transmembrane</keyword>
<keyword evidence="4 5" id="KW-0472">Membrane</keyword>
<comment type="subcellular location">
    <subcellularLocation>
        <location evidence="1">Membrane</location>
        <topology evidence="1">Multi-pass membrane protein</topology>
    </subcellularLocation>
</comment>
<proteinExistence type="predicted"/>
<dbReference type="Pfam" id="PF01061">
    <property type="entry name" value="ABC2_membrane"/>
    <property type="match status" value="1"/>
</dbReference>
<feature type="transmembrane region" description="Helical" evidence="5">
    <location>
        <begin position="213"/>
        <end position="233"/>
    </location>
</feature>
<evidence type="ECO:0000256" key="5">
    <source>
        <dbReference type="SAM" id="Phobius"/>
    </source>
</evidence>
<feature type="transmembrane region" description="Helical" evidence="5">
    <location>
        <begin position="130"/>
        <end position="154"/>
    </location>
</feature>
<evidence type="ECO:0000256" key="4">
    <source>
        <dbReference type="ARBA" id="ARBA00023136"/>
    </source>
</evidence>
<feature type="transmembrane region" description="Helical" evidence="5">
    <location>
        <begin position="91"/>
        <end position="124"/>
    </location>
</feature>
<dbReference type="GO" id="GO:0016020">
    <property type="term" value="C:membrane"/>
    <property type="evidence" value="ECO:0007669"/>
    <property type="project" value="UniProtKB-SubCell"/>
</dbReference>
<dbReference type="PANTHER" id="PTHR43229">
    <property type="entry name" value="NODULATION PROTEIN J"/>
    <property type="match status" value="1"/>
</dbReference>
<gene>
    <name evidence="7" type="ORF">B9T62_07230</name>
</gene>